<feature type="domain" description="G-protein coupled receptors family 1 profile" evidence="13">
    <location>
        <begin position="37"/>
        <end position="117"/>
    </location>
</feature>
<dbReference type="OMA" id="CCVCHYI"/>
<keyword evidence="3 12" id="KW-0812">Transmembrane</keyword>
<comment type="subcellular location">
    <subcellularLocation>
        <location evidence="1">Cell membrane</location>
        <topology evidence="1">Multi-pass membrane protein</topology>
    </subcellularLocation>
</comment>
<evidence type="ECO:0000259" key="13">
    <source>
        <dbReference type="PROSITE" id="PS50262"/>
    </source>
</evidence>
<dbReference type="InterPro" id="IPR000276">
    <property type="entry name" value="GPCR_Rhodpsn"/>
</dbReference>
<evidence type="ECO:0000256" key="5">
    <source>
        <dbReference type="ARBA" id="ARBA00023040"/>
    </source>
</evidence>
<keyword evidence="2" id="KW-1003">Cell membrane</keyword>
<dbReference type="PANTHER" id="PTHR19268">
    <property type="entry name" value="G PROTEIN-COUPLED RECEPTOR"/>
    <property type="match status" value="1"/>
</dbReference>
<evidence type="ECO:0000256" key="1">
    <source>
        <dbReference type="ARBA" id="ARBA00004651"/>
    </source>
</evidence>
<evidence type="ECO:0000256" key="8">
    <source>
        <dbReference type="ARBA" id="ARBA00023170"/>
    </source>
</evidence>
<evidence type="ECO:0000313" key="15">
    <source>
        <dbReference type="Proteomes" id="UP000233140"/>
    </source>
</evidence>
<dbReference type="GO" id="GO:0004930">
    <property type="term" value="F:G protein-coupled receptor activity"/>
    <property type="evidence" value="ECO:0007669"/>
    <property type="project" value="UniProtKB-KW"/>
</dbReference>
<proteinExistence type="predicted"/>
<evidence type="ECO:0000256" key="4">
    <source>
        <dbReference type="ARBA" id="ARBA00022989"/>
    </source>
</evidence>
<dbReference type="Proteomes" id="UP000233140">
    <property type="component" value="Unassembled WGS sequence"/>
</dbReference>
<name>A0A2K5XU60_MANLE</name>
<dbReference type="InterPro" id="IPR051509">
    <property type="entry name" value="GPCR_Orphan/Phoenixin"/>
</dbReference>
<evidence type="ECO:0000256" key="12">
    <source>
        <dbReference type="SAM" id="Phobius"/>
    </source>
</evidence>
<evidence type="ECO:0000256" key="2">
    <source>
        <dbReference type="ARBA" id="ARBA00022475"/>
    </source>
</evidence>
<evidence type="ECO:0000256" key="11">
    <source>
        <dbReference type="ARBA" id="ARBA00035627"/>
    </source>
</evidence>
<dbReference type="Pfam" id="PF00001">
    <property type="entry name" value="7tm_1"/>
    <property type="match status" value="1"/>
</dbReference>
<keyword evidence="7" id="KW-1015">Disulfide bond</keyword>
<comment type="function">
    <text evidence="11">Orphan receptor.</text>
</comment>
<dbReference type="GO" id="GO:0005886">
    <property type="term" value="C:plasma membrane"/>
    <property type="evidence" value="ECO:0007669"/>
    <property type="project" value="UniProtKB-SubCell"/>
</dbReference>
<keyword evidence="5" id="KW-0297">G-protein coupled receptor</keyword>
<feature type="transmembrane region" description="Helical" evidence="12">
    <location>
        <begin position="133"/>
        <end position="153"/>
    </location>
</feature>
<feature type="transmembrane region" description="Helical" evidence="12">
    <location>
        <begin position="20"/>
        <end position="46"/>
    </location>
</feature>
<organism evidence="14 15">
    <name type="scientific">Mandrillus leucophaeus</name>
    <name type="common">Drill</name>
    <name type="synonym">Papio leucophaeus</name>
    <dbReference type="NCBI Taxonomy" id="9568"/>
    <lineage>
        <taxon>Eukaryota</taxon>
        <taxon>Metazoa</taxon>
        <taxon>Chordata</taxon>
        <taxon>Craniata</taxon>
        <taxon>Vertebrata</taxon>
        <taxon>Euteleostomi</taxon>
        <taxon>Mammalia</taxon>
        <taxon>Eutheria</taxon>
        <taxon>Euarchontoglires</taxon>
        <taxon>Primates</taxon>
        <taxon>Haplorrhini</taxon>
        <taxon>Catarrhini</taxon>
        <taxon>Cercopithecidae</taxon>
        <taxon>Cercopithecinae</taxon>
        <taxon>Mandrillus</taxon>
    </lineage>
</organism>
<reference evidence="14" key="2">
    <citation type="submission" date="2025-09" db="UniProtKB">
        <authorList>
            <consortium name="Ensembl"/>
        </authorList>
    </citation>
    <scope>IDENTIFICATION</scope>
</reference>
<evidence type="ECO:0000256" key="9">
    <source>
        <dbReference type="ARBA" id="ARBA00023180"/>
    </source>
</evidence>
<sequence>MANYSHAADNILQNLSPLTAFLKLTSLGFIIGVSVVGNLLISILLVKDKSLHRAPYYFLLDLCCSDILRSAICFPFVFNSVKNGSTWTYGTLTCKVIAFLGVLSCFHTAFMLFCISLGCTWDYCRTVANRAKTLHFCVFTIGYIYWVSLFHAMCSIGCIIIKTKAVCINFLLKRKERS</sequence>
<dbReference type="SUPFAM" id="SSF81321">
    <property type="entry name" value="Family A G protein-coupled receptor-like"/>
    <property type="match status" value="1"/>
</dbReference>
<protein>
    <recommendedName>
        <fullName evidence="13">G-protein coupled receptors family 1 profile domain-containing protein</fullName>
    </recommendedName>
</protein>
<evidence type="ECO:0000256" key="7">
    <source>
        <dbReference type="ARBA" id="ARBA00023157"/>
    </source>
</evidence>
<reference evidence="14" key="1">
    <citation type="submission" date="2025-08" db="UniProtKB">
        <authorList>
            <consortium name="Ensembl"/>
        </authorList>
    </citation>
    <scope>IDENTIFICATION</scope>
</reference>
<keyword evidence="8" id="KW-0675">Receptor</keyword>
<keyword evidence="9" id="KW-0325">Glycoprotein</keyword>
<evidence type="ECO:0000256" key="6">
    <source>
        <dbReference type="ARBA" id="ARBA00023136"/>
    </source>
</evidence>
<keyword evidence="15" id="KW-1185">Reference proteome</keyword>
<dbReference type="PANTHER" id="PTHR19268:SF7">
    <property type="entry name" value="G-PROTEIN COUPLED RECEPTOR 85-RELATED"/>
    <property type="match status" value="1"/>
</dbReference>
<dbReference type="InterPro" id="IPR017452">
    <property type="entry name" value="GPCR_Rhodpsn_7TM"/>
</dbReference>
<keyword evidence="10" id="KW-0807">Transducer</keyword>
<dbReference type="Ensembl" id="ENSMLET00000030073.1">
    <property type="protein sequence ID" value="ENSMLEP00000006827.1"/>
    <property type="gene ID" value="ENSMLEG00000027311.1"/>
</dbReference>
<dbReference type="PROSITE" id="PS50262">
    <property type="entry name" value="G_PROTEIN_RECEP_F1_2"/>
    <property type="match status" value="1"/>
</dbReference>
<keyword evidence="6 12" id="KW-0472">Membrane</keyword>
<evidence type="ECO:0000313" key="14">
    <source>
        <dbReference type="Ensembl" id="ENSMLEP00000006827.1"/>
    </source>
</evidence>
<evidence type="ECO:0000256" key="10">
    <source>
        <dbReference type="ARBA" id="ARBA00023224"/>
    </source>
</evidence>
<keyword evidence="4 12" id="KW-1133">Transmembrane helix</keyword>
<dbReference type="GeneTree" id="ENSGT00890000139436"/>
<evidence type="ECO:0000256" key="3">
    <source>
        <dbReference type="ARBA" id="ARBA00022692"/>
    </source>
</evidence>
<dbReference type="Gene3D" id="1.20.1070.10">
    <property type="entry name" value="Rhodopsin 7-helix transmembrane proteins"/>
    <property type="match status" value="1"/>
</dbReference>
<dbReference type="AlphaFoldDB" id="A0A2K5XU60"/>
<accession>A0A2K5XU60</accession>
<dbReference type="STRING" id="9568.ENSMLEP00000006827"/>
<feature type="transmembrane region" description="Helical" evidence="12">
    <location>
        <begin position="98"/>
        <end position="121"/>
    </location>
</feature>